<feature type="binding site" description="axial binding residue" evidence="13">
    <location>
        <position position="252"/>
    </location>
    <ligand>
        <name>heme</name>
        <dbReference type="ChEBI" id="CHEBI:30413"/>
    </ligand>
    <ligandPart>
        <name>Fe</name>
        <dbReference type="ChEBI" id="CHEBI:18248"/>
    </ligandPart>
</feature>
<evidence type="ECO:0000256" key="7">
    <source>
        <dbReference type="ARBA" id="ARBA00022723"/>
    </source>
</evidence>
<dbReference type="InterPro" id="IPR036396">
    <property type="entry name" value="Cyt_P450_sf"/>
</dbReference>
<keyword evidence="8" id="KW-1133">Transmembrane helix</keyword>
<comment type="caution">
    <text evidence="14">The sequence shown here is derived from an EMBL/GenBank/DDBJ whole genome shotgun (WGS) entry which is preliminary data.</text>
</comment>
<keyword evidence="15" id="KW-1185">Reference proteome</keyword>
<dbReference type="InterPro" id="IPR050121">
    <property type="entry name" value="Cytochrome_P450_monoxygenase"/>
</dbReference>
<comment type="cofactor">
    <cofactor evidence="1 13">
        <name>heme</name>
        <dbReference type="ChEBI" id="CHEBI:30413"/>
    </cofactor>
</comment>
<dbReference type="SUPFAM" id="SSF48264">
    <property type="entry name" value="Cytochrome P450"/>
    <property type="match status" value="1"/>
</dbReference>
<evidence type="ECO:0000313" key="15">
    <source>
        <dbReference type="Proteomes" id="UP001218218"/>
    </source>
</evidence>
<dbReference type="PANTHER" id="PTHR24305:SF166">
    <property type="entry name" value="CYTOCHROME P450 12A4, MITOCHONDRIAL-RELATED"/>
    <property type="match status" value="1"/>
</dbReference>
<evidence type="ECO:0000256" key="12">
    <source>
        <dbReference type="ARBA" id="ARBA00023136"/>
    </source>
</evidence>
<dbReference type="Proteomes" id="UP001218218">
    <property type="component" value="Unassembled WGS sequence"/>
</dbReference>
<evidence type="ECO:0000256" key="9">
    <source>
        <dbReference type="ARBA" id="ARBA00023002"/>
    </source>
</evidence>
<dbReference type="EMBL" id="JARIHO010000062">
    <property type="protein sequence ID" value="KAJ7315314.1"/>
    <property type="molecule type" value="Genomic_DNA"/>
</dbReference>
<dbReference type="GO" id="GO:0004497">
    <property type="term" value="F:monooxygenase activity"/>
    <property type="evidence" value="ECO:0007669"/>
    <property type="project" value="UniProtKB-KW"/>
</dbReference>
<accession>A0AAD7EDZ7</accession>
<evidence type="ECO:0000256" key="13">
    <source>
        <dbReference type="PIRSR" id="PIRSR602403-1"/>
    </source>
</evidence>
<evidence type="ECO:0000256" key="1">
    <source>
        <dbReference type="ARBA" id="ARBA00001971"/>
    </source>
</evidence>
<comment type="similarity">
    <text evidence="4">Belongs to the cytochrome P450 family.</text>
</comment>
<evidence type="ECO:0000256" key="3">
    <source>
        <dbReference type="ARBA" id="ARBA00004721"/>
    </source>
</evidence>
<dbReference type="GO" id="GO:0016020">
    <property type="term" value="C:membrane"/>
    <property type="evidence" value="ECO:0007669"/>
    <property type="project" value="UniProtKB-SubCell"/>
</dbReference>
<keyword evidence="9" id="KW-0560">Oxidoreductase</keyword>
<dbReference type="Pfam" id="PF00067">
    <property type="entry name" value="p450"/>
    <property type="match status" value="1"/>
</dbReference>
<reference evidence="14" key="1">
    <citation type="submission" date="2023-03" db="EMBL/GenBank/DDBJ databases">
        <title>Massive genome expansion in bonnet fungi (Mycena s.s.) driven by repeated elements and novel gene families across ecological guilds.</title>
        <authorList>
            <consortium name="Lawrence Berkeley National Laboratory"/>
            <person name="Harder C.B."/>
            <person name="Miyauchi S."/>
            <person name="Viragh M."/>
            <person name="Kuo A."/>
            <person name="Thoen E."/>
            <person name="Andreopoulos B."/>
            <person name="Lu D."/>
            <person name="Skrede I."/>
            <person name="Drula E."/>
            <person name="Henrissat B."/>
            <person name="Morin E."/>
            <person name="Kohler A."/>
            <person name="Barry K."/>
            <person name="LaButti K."/>
            <person name="Morin E."/>
            <person name="Salamov A."/>
            <person name="Lipzen A."/>
            <person name="Mereny Z."/>
            <person name="Hegedus B."/>
            <person name="Baldrian P."/>
            <person name="Stursova M."/>
            <person name="Weitz H."/>
            <person name="Taylor A."/>
            <person name="Grigoriev I.V."/>
            <person name="Nagy L.G."/>
            <person name="Martin F."/>
            <person name="Kauserud H."/>
        </authorList>
    </citation>
    <scope>NUCLEOTIDE SEQUENCE</scope>
    <source>
        <strain evidence="14">CBHHK002</strain>
    </source>
</reference>
<keyword evidence="7 13" id="KW-0479">Metal-binding</keyword>
<dbReference type="PANTHER" id="PTHR24305">
    <property type="entry name" value="CYTOCHROME P450"/>
    <property type="match status" value="1"/>
</dbReference>
<dbReference type="Gene3D" id="1.10.630.10">
    <property type="entry name" value="Cytochrome P450"/>
    <property type="match status" value="1"/>
</dbReference>
<keyword evidence="12" id="KW-0472">Membrane</keyword>
<dbReference type="GO" id="GO:0020037">
    <property type="term" value="F:heme binding"/>
    <property type="evidence" value="ECO:0007669"/>
    <property type="project" value="InterPro"/>
</dbReference>
<gene>
    <name evidence="14" type="ORF">DFH08DRAFT_972015</name>
</gene>
<organism evidence="14 15">
    <name type="scientific">Mycena albidolilacea</name>
    <dbReference type="NCBI Taxonomy" id="1033008"/>
    <lineage>
        <taxon>Eukaryota</taxon>
        <taxon>Fungi</taxon>
        <taxon>Dikarya</taxon>
        <taxon>Basidiomycota</taxon>
        <taxon>Agaricomycotina</taxon>
        <taxon>Agaricomycetes</taxon>
        <taxon>Agaricomycetidae</taxon>
        <taxon>Agaricales</taxon>
        <taxon>Marasmiineae</taxon>
        <taxon>Mycenaceae</taxon>
        <taxon>Mycena</taxon>
    </lineage>
</organism>
<keyword evidence="5 13" id="KW-0349">Heme</keyword>
<proteinExistence type="inferred from homology"/>
<dbReference type="PRINTS" id="PR00465">
    <property type="entry name" value="EP450IV"/>
</dbReference>
<keyword evidence="11" id="KW-0503">Monooxygenase</keyword>
<sequence>MDPLSTIRESWAWPEKVSTLLPSLAAEGLRIVRWDEFAQRFAVDVLGSTVFGYDFETLKAQSVFVREYNSVMRGIADPIYLIAPFLEKIVPRKTLLRRIDNLTEQFLALLKAKEEAPGDDMMSYMLQNELRDNMILLFISDQSFNDALSATQLNSTIQRRARAEIAAAVTADLTADNLSAASLPFLNACIREALRINTPISYVIPRTSAADAQLGRYAILADPHVFRPERFLEEAQLKMKSCVPFAPGPRQCPARNFAIYEQRALAAVLLRDYEWELPAGPKHAEKIQAVFSPFALTVPDELELAFRRI</sequence>
<evidence type="ECO:0000256" key="8">
    <source>
        <dbReference type="ARBA" id="ARBA00022989"/>
    </source>
</evidence>
<evidence type="ECO:0000256" key="4">
    <source>
        <dbReference type="ARBA" id="ARBA00010617"/>
    </source>
</evidence>
<protein>
    <submittedName>
        <fullName evidence="14">Cytochrome P450</fullName>
    </submittedName>
</protein>
<evidence type="ECO:0000256" key="11">
    <source>
        <dbReference type="ARBA" id="ARBA00023033"/>
    </source>
</evidence>
<comment type="pathway">
    <text evidence="3">Secondary metabolite biosynthesis; terpenoid biosynthesis.</text>
</comment>
<dbReference type="InterPro" id="IPR001128">
    <property type="entry name" value="Cyt_P450"/>
</dbReference>
<name>A0AAD7EDZ7_9AGAR</name>
<dbReference type="AlphaFoldDB" id="A0AAD7EDZ7"/>
<dbReference type="GO" id="GO:0005506">
    <property type="term" value="F:iron ion binding"/>
    <property type="evidence" value="ECO:0007669"/>
    <property type="project" value="InterPro"/>
</dbReference>
<keyword evidence="10 13" id="KW-0408">Iron</keyword>
<keyword evidence="6" id="KW-0812">Transmembrane</keyword>
<dbReference type="InterPro" id="IPR002403">
    <property type="entry name" value="Cyt_P450_E_grp-IV"/>
</dbReference>
<dbReference type="GO" id="GO:0016705">
    <property type="term" value="F:oxidoreductase activity, acting on paired donors, with incorporation or reduction of molecular oxygen"/>
    <property type="evidence" value="ECO:0007669"/>
    <property type="project" value="InterPro"/>
</dbReference>
<evidence type="ECO:0000313" key="14">
    <source>
        <dbReference type="EMBL" id="KAJ7315314.1"/>
    </source>
</evidence>
<evidence type="ECO:0000256" key="6">
    <source>
        <dbReference type="ARBA" id="ARBA00022692"/>
    </source>
</evidence>
<evidence type="ECO:0000256" key="2">
    <source>
        <dbReference type="ARBA" id="ARBA00004370"/>
    </source>
</evidence>
<comment type="subcellular location">
    <subcellularLocation>
        <location evidence="2">Membrane</location>
    </subcellularLocation>
</comment>
<evidence type="ECO:0000256" key="10">
    <source>
        <dbReference type="ARBA" id="ARBA00023004"/>
    </source>
</evidence>
<evidence type="ECO:0000256" key="5">
    <source>
        <dbReference type="ARBA" id="ARBA00022617"/>
    </source>
</evidence>